<evidence type="ECO:0000313" key="2">
    <source>
        <dbReference type="EMBL" id="MDN4186871.1"/>
    </source>
</evidence>
<sequence>MSVPTEAQSRHTAHSNPSAIQPPGTAIGICDAGTPPRNRYVAWARRWDAGTVRWKFVTDM</sequence>
<dbReference type="EMBL" id="QELD01000002">
    <property type="protein sequence ID" value="MDN4186871.1"/>
    <property type="molecule type" value="Genomic_DNA"/>
</dbReference>
<proteinExistence type="predicted"/>
<gene>
    <name evidence="2" type="ORF">DC496_00350</name>
</gene>
<evidence type="ECO:0000256" key="1">
    <source>
        <dbReference type="SAM" id="MobiDB-lite"/>
    </source>
</evidence>
<comment type="caution">
    <text evidence="2">The sequence shown here is derived from an EMBL/GenBank/DDBJ whole genome shotgun (WGS) entry which is preliminary data.</text>
</comment>
<feature type="region of interest" description="Disordered" evidence="1">
    <location>
        <begin position="1"/>
        <end position="31"/>
    </location>
</feature>
<reference evidence="2" key="2">
    <citation type="journal article" date="2022" name="3 Biotech.">
        <title>Isomaltooligosaccharides utilization and genomic characterization of human infant anti-inflammatory Bifidobacterium longum and Bifidobacterium breve strains.</title>
        <authorList>
            <person name="Sharma S."/>
            <person name="Singh S."/>
            <person name="Chaudhary V."/>
            <person name="Mantri S."/>
            <person name="Chander A."/>
            <person name="Maurya R."/>
            <person name="Rajarammohan S."/>
            <person name="Singh R.P."/>
            <person name="Rishi P."/>
            <person name="Bishnoi M."/>
            <person name="Bhadada S.K."/>
            <person name="Kondepudi K.K."/>
        </authorList>
    </citation>
    <scope>NUCLEOTIDE SEQUENCE</scope>
    <source>
        <strain evidence="2">Bif11</strain>
    </source>
</reference>
<evidence type="ECO:0000313" key="3">
    <source>
        <dbReference type="Proteomes" id="UP001169990"/>
    </source>
</evidence>
<reference evidence="2" key="1">
    <citation type="submission" date="2018-05" db="EMBL/GenBank/DDBJ databases">
        <authorList>
            <person name="Kondepudi K.K."/>
            <person name="Singh S."/>
            <person name="Chaudhry V."/>
            <person name="Mantri S."/>
            <person name="Bhadada S."/>
            <person name="Bishnoi M."/>
            <person name="Kaur J."/>
            <person name="Sharma S."/>
            <person name="Bhatia R."/>
        </authorList>
    </citation>
    <scope>NUCLEOTIDE SEQUENCE</scope>
    <source>
        <strain evidence="2">Bif11</strain>
    </source>
</reference>
<dbReference type="Proteomes" id="UP001169990">
    <property type="component" value="Unassembled WGS sequence"/>
</dbReference>
<protein>
    <submittedName>
        <fullName evidence="2">Uncharacterized protein</fullName>
    </submittedName>
</protein>
<dbReference type="AlphaFoldDB" id="A0AAW7L9J5"/>
<name>A0AAW7L9J5_BIFBR</name>
<accession>A0AAW7L9J5</accession>
<organism evidence="2 3">
    <name type="scientific">Bifidobacterium breve</name>
    <dbReference type="NCBI Taxonomy" id="1685"/>
    <lineage>
        <taxon>Bacteria</taxon>
        <taxon>Bacillati</taxon>
        <taxon>Actinomycetota</taxon>
        <taxon>Actinomycetes</taxon>
        <taxon>Bifidobacteriales</taxon>
        <taxon>Bifidobacteriaceae</taxon>
        <taxon>Bifidobacterium</taxon>
    </lineage>
</organism>